<sequence>MDIVIKLLFWIHMVSLALGGVAAFGIPVVGMRMPTATAETRPLLFGIANALSNIGRAGIGLLLVTGPLIFWLDFGWVAPNAWFWIKMILVAALLAGVIYAGINAKRAQGGDMAAAKRGPMLGVVTATLFVLVMLSAVFAFA</sequence>
<feature type="transmembrane region" description="Helical" evidence="1">
    <location>
        <begin position="121"/>
        <end position="140"/>
    </location>
</feature>
<protein>
    <submittedName>
        <fullName evidence="2">Uncharacterized protein</fullName>
    </submittedName>
</protein>
<feature type="transmembrane region" description="Helical" evidence="1">
    <location>
        <begin position="43"/>
        <end position="69"/>
    </location>
</feature>
<dbReference type="EMBL" id="JACRAF010000006">
    <property type="protein sequence ID" value="MBI4920566.1"/>
    <property type="molecule type" value="Genomic_DNA"/>
</dbReference>
<evidence type="ECO:0000313" key="3">
    <source>
        <dbReference type="Proteomes" id="UP000782610"/>
    </source>
</evidence>
<keyword evidence="1" id="KW-1133">Transmembrane helix</keyword>
<dbReference type="Proteomes" id="UP000782610">
    <property type="component" value="Unassembled WGS sequence"/>
</dbReference>
<keyword evidence="1" id="KW-0812">Transmembrane</keyword>
<evidence type="ECO:0000313" key="2">
    <source>
        <dbReference type="EMBL" id="MBI4920566.1"/>
    </source>
</evidence>
<feature type="transmembrane region" description="Helical" evidence="1">
    <location>
        <begin position="81"/>
        <end position="100"/>
    </location>
</feature>
<organism evidence="2 3">
    <name type="scientific">Devosia nanyangense</name>
    <dbReference type="NCBI Taxonomy" id="1228055"/>
    <lineage>
        <taxon>Bacteria</taxon>
        <taxon>Pseudomonadati</taxon>
        <taxon>Pseudomonadota</taxon>
        <taxon>Alphaproteobacteria</taxon>
        <taxon>Hyphomicrobiales</taxon>
        <taxon>Devosiaceae</taxon>
        <taxon>Devosia</taxon>
    </lineage>
</organism>
<feature type="transmembrane region" description="Helical" evidence="1">
    <location>
        <begin position="7"/>
        <end position="31"/>
    </location>
</feature>
<gene>
    <name evidence="2" type="ORF">HY834_02360</name>
</gene>
<name>A0A933KZ88_9HYPH</name>
<comment type="caution">
    <text evidence="2">The sequence shown here is derived from an EMBL/GenBank/DDBJ whole genome shotgun (WGS) entry which is preliminary data.</text>
</comment>
<keyword evidence="1" id="KW-0472">Membrane</keyword>
<dbReference type="AlphaFoldDB" id="A0A933KZ88"/>
<proteinExistence type="predicted"/>
<accession>A0A933KZ88</accession>
<evidence type="ECO:0000256" key="1">
    <source>
        <dbReference type="SAM" id="Phobius"/>
    </source>
</evidence>
<reference evidence="2" key="1">
    <citation type="submission" date="2020-07" db="EMBL/GenBank/DDBJ databases">
        <title>Huge and variable diversity of episymbiotic CPR bacteria and DPANN archaea in groundwater ecosystems.</title>
        <authorList>
            <person name="He C.Y."/>
            <person name="Keren R."/>
            <person name="Whittaker M."/>
            <person name="Farag I.F."/>
            <person name="Doudna J."/>
            <person name="Cate J.H.D."/>
            <person name="Banfield J.F."/>
        </authorList>
    </citation>
    <scope>NUCLEOTIDE SEQUENCE</scope>
    <source>
        <strain evidence="2">NC_groundwater_1586_Pr3_B-0.1um_66_15</strain>
    </source>
</reference>